<feature type="region of interest" description="Disordered" evidence="1">
    <location>
        <begin position="290"/>
        <end position="311"/>
    </location>
</feature>
<organism evidence="3 4">
    <name type="scientific">Luteolibacter ambystomatis</name>
    <dbReference type="NCBI Taxonomy" id="2824561"/>
    <lineage>
        <taxon>Bacteria</taxon>
        <taxon>Pseudomonadati</taxon>
        <taxon>Verrucomicrobiota</taxon>
        <taxon>Verrucomicrobiia</taxon>
        <taxon>Verrucomicrobiales</taxon>
        <taxon>Verrucomicrobiaceae</taxon>
        <taxon>Luteolibacter</taxon>
    </lineage>
</organism>
<keyword evidence="2" id="KW-0472">Membrane</keyword>
<feature type="transmembrane region" description="Helical" evidence="2">
    <location>
        <begin position="52"/>
        <end position="71"/>
    </location>
</feature>
<proteinExistence type="predicted"/>
<keyword evidence="4" id="KW-1185">Reference proteome</keyword>
<keyword evidence="2" id="KW-0812">Transmembrane</keyword>
<evidence type="ECO:0008006" key="5">
    <source>
        <dbReference type="Google" id="ProtNLM"/>
    </source>
</evidence>
<dbReference type="KEGG" id="lamb:KBB96_01760"/>
<keyword evidence="2" id="KW-1133">Transmembrane helix</keyword>
<sequence>MTAEIRPRSDWEAVDLGFAMARREFWRCLLVWWLAVLLPTLVGIALLRNHPWLFLILFWWWKPAASRLVLFELSRRLFGERPPWKQVWPQIPRVWWRRFGYRFLLARFSPWGPVTMPVEDLEGLRGDAYRQRSRLLLRRGEGAAVRLSMGGSVVAVWLSLGLLGLTQMLLPQGQDGVYNQASEAIQAGDWSWMPLSSCWLVAGCYMLAISLCDVFVVGGGFGVYVNSRTWIEGWDVELAFKRMANRIGSLAAILLAGLCWFGPAPIRAAEKPPAEQIREIKADPAFEVQKVKVRDPSSKSSSSSSSSRSPAGSLPAWLDSLAGGFGMLLLGICLAALIAGIVWLLWKFRHLFEGTGGSGGGGPRPVARVVMGMEVSRDSLPEDVPTAAWRLWNEGRRHEALALLYRGAISRVIETGRVEIAEADTEGDCLRRVRAAGDPARPDYFQSLTAVWIGLAYARTLPGDAEVDSLCRNWPYVERRTA</sequence>
<reference evidence="3" key="1">
    <citation type="submission" date="2021-04" db="EMBL/GenBank/DDBJ databases">
        <title>Luteolibacter sp. 32A isolated from the skin of an Anderson's salamander (Ambystoma andersonii).</title>
        <authorList>
            <person name="Spergser J."/>
            <person name="Busse H.-J."/>
        </authorList>
    </citation>
    <scope>NUCLEOTIDE SEQUENCE</scope>
    <source>
        <strain evidence="3">32A</strain>
    </source>
</reference>
<feature type="transmembrane region" description="Helical" evidence="2">
    <location>
        <begin position="247"/>
        <end position="266"/>
    </location>
</feature>
<dbReference type="AlphaFoldDB" id="A0A975J093"/>
<feature type="compositionally biased region" description="Low complexity" evidence="1">
    <location>
        <begin position="298"/>
        <end position="309"/>
    </location>
</feature>
<evidence type="ECO:0000256" key="1">
    <source>
        <dbReference type="SAM" id="MobiDB-lite"/>
    </source>
</evidence>
<dbReference type="Proteomes" id="UP000676169">
    <property type="component" value="Chromosome"/>
</dbReference>
<feature type="transmembrane region" description="Helical" evidence="2">
    <location>
        <begin position="25"/>
        <end position="46"/>
    </location>
</feature>
<feature type="transmembrane region" description="Helical" evidence="2">
    <location>
        <begin position="199"/>
        <end position="226"/>
    </location>
</feature>
<evidence type="ECO:0000313" key="3">
    <source>
        <dbReference type="EMBL" id="QUE51631.1"/>
    </source>
</evidence>
<name>A0A975J093_9BACT</name>
<accession>A0A975J093</accession>
<feature type="transmembrane region" description="Helical" evidence="2">
    <location>
        <begin position="143"/>
        <end position="165"/>
    </location>
</feature>
<dbReference type="EMBL" id="CP073100">
    <property type="protein sequence ID" value="QUE51631.1"/>
    <property type="molecule type" value="Genomic_DNA"/>
</dbReference>
<evidence type="ECO:0000313" key="4">
    <source>
        <dbReference type="Proteomes" id="UP000676169"/>
    </source>
</evidence>
<protein>
    <recommendedName>
        <fullName evidence="5">DUF4129 domain-containing protein</fullName>
    </recommendedName>
</protein>
<dbReference type="RefSeq" id="WP_211631770.1">
    <property type="nucleotide sequence ID" value="NZ_CP073100.1"/>
</dbReference>
<feature type="transmembrane region" description="Helical" evidence="2">
    <location>
        <begin position="325"/>
        <end position="346"/>
    </location>
</feature>
<gene>
    <name evidence="3" type="ORF">KBB96_01760</name>
</gene>
<evidence type="ECO:0000256" key="2">
    <source>
        <dbReference type="SAM" id="Phobius"/>
    </source>
</evidence>